<dbReference type="Gene3D" id="3.40.630.30">
    <property type="match status" value="1"/>
</dbReference>
<dbReference type="PANTHER" id="PTHR43072:SF23">
    <property type="entry name" value="UPF0039 PROTEIN C11D3.02C"/>
    <property type="match status" value="1"/>
</dbReference>
<proteinExistence type="predicted"/>
<dbReference type="PROSITE" id="PS51186">
    <property type="entry name" value="GNAT"/>
    <property type="match status" value="1"/>
</dbReference>
<evidence type="ECO:0000259" key="3">
    <source>
        <dbReference type="PROSITE" id="PS51186"/>
    </source>
</evidence>
<evidence type="ECO:0000313" key="4">
    <source>
        <dbReference type="EMBL" id="GAA3597428.1"/>
    </source>
</evidence>
<evidence type="ECO:0000313" key="5">
    <source>
        <dbReference type="Proteomes" id="UP001500707"/>
    </source>
</evidence>
<keyword evidence="5" id="KW-1185">Reference proteome</keyword>
<accession>A0ABP6Z312</accession>
<dbReference type="InterPro" id="IPR000182">
    <property type="entry name" value="GNAT_dom"/>
</dbReference>
<evidence type="ECO:0000256" key="2">
    <source>
        <dbReference type="ARBA" id="ARBA00023315"/>
    </source>
</evidence>
<dbReference type="EMBL" id="BAABCE010000047">
    <property type="protein sequence ID" value="GAA3597428.1"/>
    <property type="molecule type" value="Genomic_DNA"/>
</dbReference>
<sequence>MDTHVQQSVLILEPMTELHAPEVLGIYQAGIDEGHATFETSAPGWTAFAASKLPDHRLVALDPADGHVLGWITASPASSRPVYAGVVEHSVYVSPKARGRRVGRALLDALIVSTEEAGIWTIQAGIFPENAASLTLHEAAGFRVIGTRERVARHHGVWRDMLLLERRSRVVM</sequence>
<comment type="caution">
    <text evidence="4">The sequence shown here is derived from an EMBL/GenBank/DDBJ whole genome shotgun (WGS) entry which is preliminary data.</text>
</comment>
<keyword evidence="2" id="KW-0012">Acyltransferase</keyword>
<dbReference type="SUPFAM" id="SSF55729">
    <property type="entry name" value="Acyl-CoA N-acyltransferases (Nat)"/>
    <property type="match status" value="1"/>
</dbReference>
<dbReference type="Pfam" id="PF00583">
    <property type="entry name" value="Acetyltransf_1"/>
    <property type="match status" value="1"/>
</dbReference>
<organism evidence="4 5">
    <name type="scientific">Streptomyces osmaniensis</name>
    <dbReference type="NCBI Taxonomy" id="593134"/>
    <lineage>
        <taxon>Bacteria</taxon>
        <taxon>Bacillati</taxon>
        <taxon>Actinomycetota</taxon>
        <taxon>Actinomycetes</taxon>
        <taxon>Kitasatosporales</taxon>
        <taxon>Streptomycetaceae</taxon>
        <taxon>Streptomyces</taxon>
    </lineage>
</organism>
<dbReference type="CDD" id="cd04301">
    <property type="entry name" value="NAT_SF"/>
    <property type="match status" value="1"/>
</dbReference>
<gene>
    <name evidence="4" type="ORF">GCM10022295_92520</name>
</gene>
<name>A0ABP6Z312_9ACTN</name>
<protein>
    <submittedName>
        <fullName evidence="4">GNAT family N-acetyltransferase</fullName>
    </submittedName>
</protein>
<dbReference type="Proteomes" id="UP001500707">
    <property type="component" value="Unassembled WGS sequence"/>
</dbReference>
<dbReference type="InterPro" id="IPR016181">
    <property type="entry name" value="Acyl_CoA_acyltransferase"/>
</dbReference>
<keyword evidence="1" id="KW-0808">Transferase</keyword>
<reference evidence="5" key="1">
    <citation type="journal article" date="2019" name="Int. J. Syst. Evol. Microbiol.">
        <title>The Global Catalogue of Microorganisms (GCM) 10K type strain sequencing project: providing services to taxonomists for standard genome sequencing and annotation.</title>
        <authorList>
            <consortium name="The Broad Institute Genomics Platform"/>
            <consortium name="The Broad Institute Genome Sequencing Center for Infectious Disease"/>
            <person name="Wu L."/>
            <person name="Ma J."/>
        </authorList>
    </citation>
    <scope>NUCLEOTIDE SEQUENCE [LARGE SCALE GENOMIC DNA]</scope>
    <source>
        <strain evidence="5">JCM 17656</strain>
    </source>
</reference>
<evidence type="ECO:0000256" key="1">
    <source>
        <dbReference type="ARBA" id="ARBA00022679"/>
    </source>
</evidence>
<feature type="domain" description="N-acetyltransferase" evidence="3">
    <location>
        <begin position="10"/>
        <end position="164"/>
    </location>
</feature>
<dbReference type="PANTHER" id="PTHR43072">
    <property type="entry name" value="N-ACETYLTRANSFERASE"/>
    <property type="match status" value="1"/>
</dbReference>